<dbReference type="Gene3D" id="3.40.50.2300">
    <property type="match status" value="1"/>
</dbReference>
<evidence type="ECO:0000256" key="3">
    <source>
        <dbReference type="ARBA" id="ARBA00023163"/>
    </source>
</evidence>
<dbReference type="InterPro" id="IPR000792">
    <property type="entry name" value="Tscrpt_reg_LuxR_C"/>
</dbReference>
<proteinExistence type="predicted"/>
<reference evidence="5" key="2">
    <citation type="submission" date="2020-09" db="EMBL/GenBank/DDBJ databases">
        <authorList>
            <person name="Sun Q."/>
            <person name="Zhou Y."/>
        </authorList>
    </citation>
    <scope>NUCLEOTIDE SEQUENCE</scope>
    <source>
        <strain evidence="5">CGMCC 1.12214</strain>
    </source>
</reference>
<dbReference type="PRINTS" id="PR00038">
    <property type="entry name" value="HTHLUXR"/>
</dbReference>
<reference evidence="5" key="1">
    <citation type="journal article" date="2014" name="Int. J. Syst. Evol. Microbiol.">
        <title>Complete genome sequence of Corynebacterium casei LMG S-19264T (=DSM 44701T), isolated from a smear-ripened cheese.</title>
        <authorList>
            <consortium name="US DOE Joint Genome Institute (JGI-PGF)"/>
            <person name="Walter F."/>
            <person name="Albersmeier A."/>
            <person name="Kalinowski J."/>
            <person name="Ruckert C."/>
        </authorList>
    </citation>
    <scope>NUCLEOTIDE SEQUENCE</scope>
    <source>
        <strain evidence="5">CGMCC 1.12214</strain>
    </source>
</reference>
<keyword evidence="3" id="KW-0804">Transcription</keyword>
<gene>
    <name evidence="5" type="ORF">GCM10007036_30610</name>
</gene>
<dbReference type="PROSITE" id="PS00622">
    <property type="entry name" value="HTH_LUXR_1"/>
    <property type="match status" value="1"/>
</dbReference>
<sequence length="208" mass="22825">MDPGLDDRRISELYCAQSFLAGELGADVLATCSDERQVLMAVMRDRADFAIVNFRRPQARLSTLFDQIRSLDRSIRIVALFKSPTAGQLLAGARSGAAICSMSSDLAELRALLTDEASKRRATLPEPPAITGADGHGDVTRILTTREIEVVRAVARGMVSRAVASQLRISEGTVKVHLSRIYQKIGVHNRTELAHQLRHLLPSPTIER</sequence>
<keyword evidence="2 5" id="KW-0238">DNA-binding</keyword>
<dbReference type="Proteomes" id="UP000603912">
    <property type="component" value="Unassembled WGS sequence"/>
</dbReference>
<dbReference type="PROSITE" id="PS50043">
    <property type="entry name" value="HTH_LUXR_2"/>
    <property type="match status" value="1"/>
</dbReference>
<name>A0A917I8E1_9HYPH</name>
<feature type="domain" description="HTH luxR-type" evidence="4">
    <location>
        <begin position="136"/>
        <end position="201"/>
    </location>
</feature>
<dbReference type="PANTHER" id="PTHR44688:SF16">
    <property type="entry name" value="DNA-BINDING TRANSCRIPTIONAL ACTIVATOR DEVR_DOSR"/>
    <property type="match status" value="1"/>
</dbReference>
<evidence type="ECO:0000313" key="6">
    <source>
        <dbReference type="Proteomes" id="UP000603912"/>
    </source>
</evidence>
<protein>
    <submittedName>
        <fullName evidence="5">DNA-binding response regulator</fullName>
    </submittedName>
</protein>
<dbReference type="AlphaFoldDB" id="A0A917I8E1"/>
<dbReference type="CDD" id="cd06170">
    <property type="entry name" value="LuxR_C_like"/>
    <property type="match status" value="1"/>
</dbReference>
<keyword evidence="1" id="KW-0805">Transcription regulation</keyword>
<dbReference type="EMBL" id="BMES01000002">
    <property type="protein sequence ID" value="GGH24306.1"/>
    <property type="molecule type" value="Genomic_DNA"/>
</dbReference>
<evidence type="ECO:0000256" key="2">
    <source>
        <dbReference type="ARBA" id="ARBA00023125"/>
    </source>
</evidence>
<dbReference type="SMART" id="SM00421">
    <property type="entry name" value="HTH_LUXR"/>
    <property type="match status" value="1"/>
</dbReference>
<dbReference type="SUPFAM" id="SSF46894">
    <property type="entry name" value="C-terminal effector domain of the bipartite response regulators"/>
    <property type="match status" value="1"/>
</dbReference>
<dbReference type="Gene3D" id="1.10.10.10">
    <property type="entry name" value="Winged helix-like DNA-binding domain superfamily/Winged helix DNA-binding domain"/>
    <property type="match status" value="1"/>
</dbReference>
<dbReference type="GO" id="GO:0003677">
    <property type="term" value="F:DNA binding"/>
    <property type="evidence" value="ECO:0007669"/>
    <property type="project" value="UniProtKB-KW"/>
</dbReference>
<dbReference type="Pfam" id="PF00196">
    <property type="entry name" value="GerE"/>
    <property type="match status" value="1"/>
</dbReference>
<organism evidence="5 6">
    <name type="scientific">Alsobacter metallidurans</name>
    <dbReference type="NCBI Taxonomy" id="340221"/>
    <lineage>
        <taxon>Bacteria</taxon>
        <taxon>Pseudomonadati</taxon>
        <taxon>Pseudomonadota</taxon>
        <taxon>Alphaproteobacteria</taxon>
        <taxon>Hyphomicrobiales</taxon>
        <taxon>Alsobacteraceae</taxon>
        <taxon>Alsobacter</taxon>
    </lineage>
</organism>
<dbReference type="PANTHER" id="PTHR44688">
    <property type="entry name" value="DNA-BINDING TRANSCRIPTIONAL ACTIVATOR DEVR_DOSR"/>
    <property type="match status" value="1"/>
</dbReference>
<keyword evidence="6" id="KW-1185">Reference proteome</keyword>
<evidence type="ECO:0000313" key="5">
    <source>
        <dbReference type="EMBL" id="GGH24306.1"/>
    </source>
</evidence>
<comment type="caution">
    <text evidence="5">The sequence shown here is derived from an EMBL/GenBank/DDBJ whole genome shotgun (WGS) entry which is preliminary data.</text>
</comment>
<dbReference type="RefSeq" id="WP_188518594.1">
    <property type="nucleotide sequence ID" value="NZ_BMES01000002.1"/>
</dbReference>
<evidence type="ECO:0000259" key="4">
    <source>
        <dbReference type="PROSITE" id="PS50043"/>
    </source>
</evidence>
<evidence type="ECO:0000256" key="1">
    <source>
        <dbReference type="ARBA" id="ARBA00023015"/>
    </source>
</evidence>
<dbReference type="InterPro" id="IPR036388">
    <property type="entry name" value="WH-like_DNA-bd_sf"/>
</dbReference>
<accession>A0A917I8E1</accession>
<dbReference type="InterPro" id="IPR016032">
    <property type="entry name" value="Sig_transdc_resp-reg_C-effctor"/>
</dbReference>
<dbReference type="GO" id="GO:0006355">
    <property type="term" value="P:regulation of DNA-templated transcription"/>
    <property type="evidence" value="ECO:0007669"/>
    <property type="project" value="InterPro"/>
</dbReference>